<comment type="subcellular location">
    <subcellularLocation>
        <location evidence="1">Cell inner membrane</location>
        <topology evidence="1">Multi-pass membrane protein</topology>
    </subcellularLocation>
</comment>
<dbReference type="EMBL" id="CP019445">
    <property type="protein sequence ID" value="APZ06552.1"/>
    <property type="molecule type" value="Genomic_DNA"/>
</dbReference>
<reference evidence="9 10" key="1">
    <citation type="submission" date="2017-01" db="EMBL/GenBank/DDBJ databases">
        <authorList>
            <person name="Cao J.-M."/>
        </authorList>
    </citation>
    <scope>NUCLEOTIDE SEQUENCE [LARGE SCALE GENOMIC DNA]</scope>
    <source>
        <strain evidence="9 10">888-76</strain>
    </source>
</reference>
<dbReference type="InterPro" id="IPR019689">
    <property type="entry name" value="Toxin_GhoT/OrtT"/>
</dbReference>
<keyword evidence="10" id="KW-1185">Reference proteome</keyword>
<evidence type="ECO:0000256" key="4">
    <source>
        <dbReference type="ARBA" id="ARBA00022519"/>
    </source>
</evidence>
<dbReference type="RefSeq" id="WP_076769866.1">
    <property type="nucleotide sequence ID" value="NZ_CP019445.1"/>
</dbReference>
<evidence type="ECO:0000256" key="8">
    <source>
        <dbReference type="SAM" id="Phobius"/>
    </source>
</evidence>
<dbReference type="GO" id="GO:0005886">
    <property type="term" value="C:plasma membrane"/>
    <property type="evidence" value="ECO:0007669"/>
    <property type="project" value="UniProtKB-SubCell"/>
</dbReference>
<dbReference type="Pfam" id="PF10753">
    <property type="entry name" value="Toxin_GhoT_OrtT"/>
    <property type="match status" value="1"/>
</dbReference>
<proteinExistence type="inferred from homology"/>
<keyword evidence="5 8" id="KW-0812">Transmembrane</keyword>
<feature type="transmembrane region" description="Helical" evidence="8">
    <location>
        <begin position="6"/>
        <end position="25"/>
    </location>
</feature>
<evidence type="ECO:0000313" key="9">
    <source>
        <dbReference type="EMBL" id="APZ06552.1"/>
    </source>
</evidence>
<evidence type="ECO:0000256" key="2">
    <source>
        <dbReference type="ARBA" id="ARBA00010408"/>
    </source>
</evidence>
<keyword evidence="7 8" id="KW-0472">Membrane</keyword>
<dbReference type="Proteomes" id="UP000187148">
    <property type="component" value="Chromosome"/>
</dbReference>
<evidence type="ECO:0000256" key="3">
    <source>
        <dbReference type="ARBA" id="ARBA00022475"/>
    </source>
</evidence>
<organism evidence="9 10">
    <name type="scientific">Kosakonia cowanii JCM 10956 = DSM 18146</name>
    <dbReference type="NCBI Taxonomy" id="1300165"/>
    <lineage>
        <taxon>Bacteria</taxon>
        <taxon>Pseudomonadati</taxon>
        <taxon>Pseudomonadota</taxon>
        <taxon>Gammaproteobacteria</taxon>
        <taxon>Enterobacterales</taxon>
        <taxon>Enterobacteriaceae</taxon>
        <taxon>Kosakonia</taxon>
    </lineage>
</organism>
<dbReference type="KEGG" id="kco:BWI95_16595"/>
<comment type="similarity">
    <text evidence="2">Belongs to the GhoT/OrtT toxin family.</text>
</comment>
<evidence type="ECO:0000313" key="10">
    <source>
        <dbReference type="Proteomes" id="UP000187148"/>
    </source>
</evidence>
<evidence type="ECO:0000256" key="5">
    <source>
        <dbReference type="ARBA" id="ARBA00022692"/>
    </source>
</evidence>
<keyword evidence="6 8" id="KW-1133">Transmembrane helix</keyword>
<accession>A0A807LMR8</accession>
<evidence type="ECO:0000256" key="1">
    <source>
        <dbReference type="ARBA" id="ARBA00004429"/>
    </source>
</evidence>
<sequence length="57" mass="6510">MDLYTKLLIFYGVMATICALVTWFLTKERRTMRLLSALLVGATWPISFPVALLISLF</sequence>
<keyword evidence="3" id="KW-1003">Cell membrane</keyword>
<evidence type="ECO:0000256" key="6">
    <source>
        <dbReference type="ARBA" id="ARBA00022989"/>
    </source>
</evidence>
<dbReference type="AlphaFoldDB" id="A0A807LMR8"/>
<feature type="transmembrane region" description="Helical" evidence="8">
    <location>
        <begin position="37"/>
        <end position="56"/>
    </location>
</feature>
<protein>
    <submittedName>
        <fullName evidence="9">DUF2566 domain-containing protein</fullName>
    </submittedName>
</protein>
<evidence type="ECO:0000256" key="7">
    <source>
        <dbReference type="ARBA" id="ARBA00023136"/>
    </source>
</evidence>
<name>A0A807LMR8_9ENTR</name>
<gene>
    <name evidence="9" type="ORF">BWI95_16595</name>
</gene>
<keyword evidence="4" id="KW-0997">Cell inner membrane</keyword>